<organism evidence="1 2">
    <name type="scientific">Clostridium botulinum (strain Kyoto / Type A2)</name>
    <dbReference type="NCBI Taxonomy" id="536232"/>
    <lineage>
        <taxon>Bacteria</taxon>
        <taxon>Bacillati</taxon>
        <taxon>Bacillota</taxon>
        <taxon>Clostridia</taxon>
        <taxon>Eubacteriales</taxon>
        <taxon>Clostridiaceae</taxon>
        <taxon>Clostridium</taxon>
    </lineage>
</organism>
<dbReference type="Pfam" id="PF09393">
    <property type="entry name" value="DUF2001"/>
    <property type="match status" value="1"/>
</dbReference>
<accession>C1FMC2</accession>
<dbReference type="HOGENOM" id="CLU_139219_1_0_9"/>
<sequence length="142" mass="15815">MATNKGNEVISGNEGRVWINTELWSNLSSIEAKCSLETEDIRFVGDPNKYTKITGNNIEGTVTIKKTDSRAQRLLAEGFRTLNMPDISIVIATAKVNNSKVERLKLEDVTFTELQLAKLEAGAMVEEELPFTASSFEYLELI</sequence>
<dbReference type="Gene3D" id="2.30.110.40">
    <property type="entry name" value="Phage tail tube protein"/>
    <property type="match status" value="1"/>
</dbReference>
<dbReference type="AlphaFoldDB" id="C1FMC2"/>
<dbReference type="EMBL" id="CP001581">
    <property type="protein sequence ID" value="ACO85839.1"/>
    <property type="molecule type" value="Genomic_DNA"/>
</dbReference>
<dbReference type="InterPro" id="IPR038628">
    <property type="entry name" value="XkdM-like_sf"/>
</dbReference>
<name>C1FMC2_CLOBJ</name>
<dbReference type="KEGG" id="cby:CLM_1667"/>
<dbReference type="InterPro" id="IPR018989">
    <property type="entry name" value="DUF2001"/>
</dbReference>
<dbReference type="eggNOG" id="ENOG5032JA4">
    <property type="taxonomic scope" value="Bacteria"/>
</dbReference>
<dbReference type="RefSeq" id="WP_012704978.1">
    <property type="nucleotide sequence ID" value="NC_012563.1"/>
</dbReference>
<proteinExistence type="predicted"/>
<gene>
    <name evidence="1" type="ordered locus">CLM_1667</name>
</gene>
<protein>
    <submittedName>
        <fullName evidence="1">Uncharacterized protein</fullName>
    </submittedName>
</protein>
<reference evidence="1 2" key="1">
    <citation type="submission" date="2008-10" db="EMBL/GenBank/DDBJ databases">
        <title>Genome sequence of Clostridium botulinum A2 Kyoto.</title>
        <authorList>
            <person name="Shrivastava S."/>
            <person name="Brinkac L.M."/>
            <person name="Brown J.L."/>
            <person name="Bruce D."/>
            <person name="Detter C.C."/>
            <person name="Johnson E.A."/>
            <person name="Munk C.A."/>
            <person name="Smith L.A."/>
            <person name="Smith T.J."/>
            <person name="Sutton G."/>
            <person name="Brettin T.S."/>
        </authorList>
    </citation>
    <scope>NUCLEOTIDE SEQUENCE [LARGE SCALE GENOMIC DNA]</scope>
    <source>
        <strain evidence="2">Kyoto / Type A2</strain>
    </source>
</reference>
<evidence type="ECO:0000313" key="2">
    <source>
        <dbReference type="Proteomes" id="UP000001374"/>
    </source>
</evidence>
<dbReference type="Proteomes" id="UP000001374">
    <property type="component" value="Chromosome"/>
</dbReference>
<evidence type="ECO:0000313" key="1">
    <source>
        <dbReference type="EMBL" id="ACO85839.1"/>
    </source>
</evidence>
<dbReference type="SUPFAM" id="SSF69279">
    <property type="entry name" value="Phage tail proteins"/>
    <property type="match status" value="1"/>
</dbReference>